<accession>A0A6A6QM11</accession>
<dbReference type="PANTHER" id="PTHR42923">
    <property type="entry name" value="PROTOPORPHYRINOGEN OXIDASE"/>
    <property type="match status" value="1"/>
</dbReference>
<dbReference type="Gene3D" id="3.90.660.20">
    <property type="entry name" value="Protoporphyrinogen oxidase, mitochondrial, domain 2"/>
    <property type="match status" value="1"/>
</dbReference>
<dbReference type="EMBL" id="MU004192">
    <property type="protein sequence ID" value="KAF2493292.1"/>
    <property type="molecule type" value="Genomic_DNA"/>
</dbReference>
<keyword evidence="1" id="KW-0472">Membrane</keyword>
<dbReference type="Pfam" id="PF13450">
    <property type="entry name" value="NAD_binding_8"/>
    <property type="match status" value="1"/>
</dbReference>
<evidence type="ECO:0000256" key="1">
    <source>
        <dbReference type="SAM" id="Phobius"/>
    </source>
</evidence>
<dbReference type="Proteomes" id="UP000799750">
    <property type="component" value="Unassembled WGS sequence"/>
</dbReference>
<evidence type="ECO:0000313" key="3">
    <source>
        <dbReference type="Proteomes" id="UP000799750"/>
    </source>
</evidence>
<dbReference type="GO" id="GO:0016491">
    <property type="term" value="F:oxidoreductase activity"/>
    <property type="evidence" value="ECO:0007669"/>
    <property type="project" value="TreeGrafter"/>
</dbReference>
<keyword evidence="1" id="KW-0812">Transmembrane</keyword>
<gene>
    <name evidence="2" type="ORF">BU16DRAFT_513104</name>
</gene>
<evidence type="ECO:0000313" key="2">
    <source>
        <dbReference type="EMBL" id="KAF2493292.1"/>
    </source>
</evidence>
<reference evidence="2" key="1">
    <citation type="journal article" date="2020" name="Stud. Mycol.">
        <title>101 Dothideomycetes genomes: a test case for predicting lifestyles and emergence of pathogens.</title>
        <authorList>
            <person name="Haridas S."/>
            <person name="Albert R."/>
            <person name="Binder M."/>
            <person name="Bloem J."/>
            <person name="Labutti K."/>
            <person name="Salamov A."/>
            <person name="Andreopoulos B."/>
            <person name="Baker S."/>
            <person name="Barry K."/>
            <person name="Bills G."/>
            <person name="Bluhm B."/>
            <person name="Cannon C."/>
            <person name="Castanera R."/>
            <person name="Culley D."/>
            <person name="Daum C."/>
            <person name="Ezra D."/>
            <person name="Gonzalez J."/>
            <person name="Henrissat B."/>
            <person name="Kuo A."/>
            <person name="Liang C."/>
            <person name="Lipzen A."/>
            <person name="Lutzoni F."/>
            <person name="Magnuson J."/>
            <person name="Mondo S."/>
            <person name="Nolan M."/>
            <person name="Ohm R."/>
            <person name="Pangilinan J."/>
            <person name="Park H.-J."/>
            <person name="Ramirez L."/>
            <person name="Alfaro M."/>
            <person name="Sun H."/>
            <person name="Tritt A."/>
            <person name="Yoshinaga Y."/>
            <person name="Zwiers L.-H."/>
            <person name="Turgeon B."/>
            <person name="Goodwin S."/>
            <person name="Spatafora J."/>
            <person name="Crous P."/>
            <person name="Grigoriev I."/>
        </authorList>
    </citation>
    <scope>NUCLEOTIDE SEQUENCE</scope>
    <source>
        <strain evidence="2">CBS 269.34</strain>
    </source>
</reference>
<dbReference type="InterPro" id="IPR050464">
    <property type="entry name" value="Zeta_carotene_desat/Oxidored"/>
</dbReference>
<dbReference type="Gene3D" id="3.50.50.60">
    <property type="entry name" value="FAD/NAD(P)-binding domain"/>
    <property type="match status" value="2"/>
</dbReference>
<name>A0A6A6QM11_9PEZI</name>
<dbReference type="PANTHER" id="PTHR42923:SF42">
    <property type="entry name" value="AMINE OXIDASE DOMAIN-CONTAINING PROTEIN"/>
    <property type="match status" value="1"/>
</dbReference>
<proteinExistence type="predicted"/>
<feature type="transmembrane region" description="Helical" evidence="1">
    <location>
        <begin position="7"/>
        <end position="25"/>
    </location>
</feature>
<protein>
    <submittedName>
        <fullName evidence="2">FAD/NAD(P)-binding domain-containing protein</fullName>
    </submittedName>
</protein>
<sequence>MEKQKQLRVAIVGSGMAGLVTAYLLNQDPRQRYAVTLFEAGKVLSLDSASLSVQSPDSKRVDRVDLPMRAFAGGYYHNLRAMYDHLGVSYHAQPFLFDFSTVNTRDPGSAEKKAGNSYFIHSSNNHRIPPVRPNAIGTTSHLIEIAYLILWYTWFSVCCFLVRPHPTNETQECETVGEYLRRIRMAPYFVSHYLLPLMSGVSTCPHETLLAFPASDVLEYKRLTHRAQHYTVSNGVCSVQDKLVNEVDVRLAAIVEAVHTENAFVRIEWRSSDDENSTALPQENFDRVVLAVSPDIVGKMFEPLRHEMDQIPTVLVESVIHTDEATLGEPTQEVFASRDRSDAQIIHLRTSSAGSAMTESVHVQPSGTIVTTCPFSSIDPDRIIQSSTFTRVLRNPRSRRIVNNIFNRHHSTPQSEKDRLRWKNGDGGVWLAGGWCWDGMVLLEGCVVSAMRVADDFGVPIPWRCGAL</sequence>
<dbReference type="Gene3D" id="1.10.3110.10">
    <property type="entry name" value="protoporphyrinogen ix oxidase, domain 3"/>
    <property type="match status" value="1"/>
</dbReference>
<dbReference type="SUPFAM" id="SSF51905">
    <property type="entry name" value="FAD/NAD(P)-binding domain"/>
    <property type="match status" value="1"/>
</dbReference>
<dbReference type="AlphaFoldDB" id="A0A6A6QM11"/>
<dbReference type="InterPro" id="IPR036188">
    <property type="entry name" value="FAD/NAD-bd_sf"/>
</dbReference>
<organism evidence="2 3">
    <name type="scientific">Lophium mytilinum</name>
    <dbReference type="NCBI Taxonomy" id="390894"/>
    <lineage>
        <taxon>Eukaryota</taxon>
        <taxon>Fungi</taxon>
        <taxon>Dikarya</taxon>
        <taxon>Ascomycota</taxon>
        <taxon>Pezizomycotina</taxon>
        <taxon>Dothideomycetes</taxon>
        <taxon>Pleosporomycetidae</taxon>
        <taxon>Mytilinidiales</taxon>
        <taxon>Mytilinidiaceae</taxon>
        <taxon>Lophium</taxon>
    </lineage>
</organism>
<keyword evidence="3" id="KW-1185">Reference proteome</keyword>
<keyword evidence="1" id="KW-1133">Transmembrane helix</keyword>
<dbReference type="OrthoDB" id="5977668at2759"/>